<sequence>MILQMTTARIQNYIGLVIFAALVMVVIGVGSFMKAGALERQADASVLVQKDLYFRDLPDGSVGVISANNGEVIAQVTGQAGFVRGILRAMARERRIRQITSDEAFLLISHSDGRLTLVDPATQNRIDLESFGKDNAAEFAAFLNSPR</sequence>
<accession>A0A191UGG5</accession>
<feature type="transmembrane region" description="Helical" evidence="1">
    <location>
        <begin position="12"/>
        <end position="33"/>
    </location>
</feature>
<dbReference type="AlphaFoldDB" id="A0A191UGG5"/>
<dbReference type="EMBL" id="CP015922">
    <property type="protein sequence ID" value="ANJ00100.1"/>
    <property type="molecule type" value="Genomic_DNA"/>
</dbReference>
<dbReference type="KEGG" id="pwu:A8O14_08440"/>
<evidence type="ECO:0000256" key="1">
    <source>
        <dbReference type="SAM" id="Phobius"/>
    </source>
</evidence>
<evidence type="ECO:0000313" key="2">
    <source>
        <dbReference type="EMBL" id="ANJ00100.1"/>
    </source>
</evidence>
<gene>
    <name evidence="2" type="ORF">A8O14_08440</name>
</gene>
<keyword evidence="1" id="KW-0812">Transmembrane</keyword>
<dbReference type="InterPro" id="IPR017495">
    <property type="entry name" value="PuhC"/>
</dbReference>
<keyword evidence="1" id="KW-1133">Transmembrane helix</keyword>
<evidence type="ECO:0008006" key="4">
    <source>
        <dbReference type="Google" id="ProtNLM"/>
    </source>
</evidence>
<reference evidence="3" key="1">
    <citation type="submission" date="2016-05" db="EMBL/GenBank/DDBJ databases">
        <title>Polynucleobacter sp. QLW-P1FAT50C-4 genome.</title>
        <authorList>
            <person name="Hahn M.W."/>
        </authorList>
    </citation>
    <scope>NUCLEOTIDE SEQUENCE [LARGE SCALE GENOMIC DNA]</scope>
    <source>
        <strain evidence="3">QLW-P1FAT50C-4</strain>
    </source>
</reference>
<name>A0A191UGG5_9BURK</name>
<dbReference type="NCBIfam" id="TIGR03054">
    <property type="entry name" value="photo_alph_chp1"/>
    <property type="match status" value="1"/>
</dbReference>
<evidence type="ECO:0000313" key="3">
    <source>
        <dbReference type="Proteomes" id="UP000078463"/>
    </source>
</evidence>
<organism evidence="2 3">
    <name type="scientific">Polynucleobacter wuianus</name>
    <dbReference type="NCBI Taxonomy" id="1743168"/>
    <lineage>
        <taxon>Bacteria</taxon>
        <taxon>Pseudomonadati</taxon>
        <taxon>Pseudomonadota</taxon>
        <taxon>Betaproteobacteria</taxon>
        <taxon>Burkholderiales</taxon>
        <taxon>Burkholderiaceae</taxon>
        <taxon>Polynucleobacter</taxon>
    </lineage>
</organism>
<protein>
    <recommendedName>
        <fullName evidence="4">Photosynthetic complex assembly protein PuhC</fullName>
    </recommendedName>
</protein>
<dbReference type="OrthoDB" id="8563737at2"/>
<dbReference type="STRING" id="1743168.A8O14_08440"/>
<proteinExistence type="predicted"/>
<keyword evidence="1" id="KW-0472">Membrane</keyword>
<keyword evidence="3" id="KW-1185">Reference proteome</keyword>
<dbReference type="Proteomes" id="UP000078463">
    <property type="component" value="Chromosome"/>
</dbReference>
<dbReference type="RefSeq" id="WP_068949106.1">
    <property type="nucleotide sequence ID" value="NZ_CP015922.1"/>
</dbReference>